<keyword evidence="3" id="KW-1185">Reference proteome</keyword>
<dbReference type="GO" id="GO:0010073">
    <property type="term" value="P:meristem maintenance"/>
    <property type="evidence" value="ECO:0007669"/>
    <property type="project" value="InterPro"/>
</dbReference>
<evidence type="ECO:0000313" key="2">
    <source>
        <dbReference type="EMBL" id="RYR61500.1"/>
    </source>
</evidence>
<dbReference type="Proteomes" id="UP000289738">
    <property type="component" value="Chromosome A04"/>
</dbReference>
<comment type="caution">
    <text evidence="2">The sequence shown here is derived from an EMBL/GenBank/DDBJ whole genome shotgun (WGS) entry which is preliminary data.</text>
</comment>
<evidence type="ECO:0000259" key="1">
    <source>
        <dbReference type="Pfam" id="PF10536"/>
    </source>
</evidence>
<proteinExistence type="predicted"/>
<gene>
    <name evidence="2" type="ORF">Ahy_A04g018675</name>
</gene>
<dbReference type="AlphaFoldDB" id="A0A445DE81"/>
<sequence>MDRTGQMIDSRLTLLNRPVRSGFYNHAPDRYNYNVEEYLRFIDFYHVFHIGIVQCQKVPLNALVERWHPDTHTFYLPVGECVVTLEDVVVILGLRINDLQVTGVTISSVESLEAECLHQFGVAPRKSDCRRSLIKLMWFQDLKERQYSWGSACLAHMYRALCRASRFNCKEINGPLTLLLSWA</sequence>
<feature type="domain" description="Aminotransferase-like plant mobile" evidence="1">
    <location>
        <begin position="44"/>
        <end position="142"/>
    </location>
</feature>
<dbReference type="EMBL" id="SDMP01000004">
    <property type="protein sequence ID" value="RYR61500.1"/>
    <property type="molecule type" value="Genomic_DNA"/>
</dbReference>
<dbReference type="InterPro" id="IPR019557">
    <property type="entry name" value="AminoTfrase-like_pln_mobile"/>
</dbReference>
<protein>
    <recommendedName>
        <fullName evidence="1">Aminotransferase-like plant mobile domain-containing protein</fullName>
    </recommendedName>
</protein>
<dbReference type="Pfam" id="PF10536">
    <property type="entry name" value="PMD"/>
    <property type="match status" value="1"/>
</dbReference>
<dbReference type="PANTHER" id="PTHR46033:SF8">
    <property type="entry name" value="PROTEIN MAINTENANCE OF MERISTEMS-LIKE"/>
    <property type="match status" value="1"/>
</dbReference>
<reference evidence="2 3" key="1">
    <citation type="submission" date="2019-01" db="EMBL/GenBank/DDBJ databases">
        <title>Sequencing of cultivated peanut Arachis hypogaea provides insights into genome evolution and oil improvement.</title>
        <authorList>
            <person name="Chen X."/>
        </authorList>
    </citation>
    <scope>NUCLEOTIDE SEQUENCE [LARGE SCALE GENOMIC DNA]</scope>
    <source>
        <strain evidence="3">cv. Fuhuasheng</strain>
        <tissue evidence="2">Leaves</tissue>
    </source>
</reference>
<accession>A0A445DE81</accession>
<organism evidence="2 3">
    <name type="scientific">Arachis hypogaea</name>
    <name type="common">Peanut</name>
    <dbReference type="NCBI Taxonomy" id="3818"/>
    <lineage>
        <taxon>Eukaryota</taxon>
        <taxon>Viridiplantae</taxon>
        <taxon>Streptophyta</taxon>
        <taxon>Embryophyta</taxon>
        <taxon>Tracheophyta</taxon>
        <taxon>Spermatophyta</taxon>
        <taxon>Magnoliopsida</taxon>
        <taxon>eudicotyledons</taxon>
        <taxon>Gunneridae</taxon>
        <taxon>Pentapetalae</taxon>
        <taxon>rosids</taxon>
        <taxon>fabids</taxon>
        <taxon>Fabales</taxon>
        <taxon>Fabaceae</taxon>
        <taxon>Papilionoideae</taxon>
        <taxon>50 kb inversion clade</taxon>
        <taxon>dalbergioids sensu lato</taxon>
        <taxon>Dalbergieae</taxon>
        <taxon>Pterocarpus clade</taxon>
        <taxon>Arachis</taxon>
    </lineage>
</organism>
<evidence type="ECO:0000313" key="3">
    <source>
        <dbReference type="Proteomes" id="UP000289738"/>
    </source>
</evidence>
<dbReference type="InterPro" id="IPR044824">
    <property type="entry name" value="MAIN-like"/>
</dbReference>
<dbReference type="PANTHER" id="PTHR46033">
    <property type="entry name" value="PROTEIN MAIN-LIKE 2"/>
    <property type="match status" value="1"/>
</dbReference>
<name>A0A445DE81_ARAHY</name>